<keyword evidence="3" id="KW-0052">Apoplast</keyword>
<comment type="similarity">
    <text evidence="2">Belongs to the C-terminally encoded plant signaling peptide (CEP) family.</text>
</comment>
<evidence type="ECO:0000256" key="6">
    <source>
        <dbReference type="ARBA" id="ARBA00022729"/>
    </source>
</evidence>
<keyword evidence="5" id="KW-0372">Hormone</keyword>
<keyword evidence="11" id="KW-1185">Reference proteome</keyword>
<sequence length="123" mass="13868">MACIHHIYVFTFLLAVIVCHQVLFTEGRQLKALKKDKFDSTRENENHFQFTSSVSGNELISSTRKRENSPVSVKLRDINQPKQVEQFSTVSTTRPVEGSLDDLKDHSPGIGHSVQKENIGTNV</sequence>
<evidence type="ECO:0000256" key="2">
    <source>
        <dbReference type="ARBA" id="ARBA00008963"/>
    </source>
</evidence>
<keyword evidence="6" id="KW-0732">Signal</keyword>
<evidence type="ECO:0000256" key="7">
    <source>
        <dbReference type="ARBA" id="ARBA00023278"/>
    </source>
</evidence>
<dbReference type="PANTHER" id="PTHR33348:SF44">
    <property type="entry name" value="PRECURSOR OF CEP6"/>
    <property type="match status" value="1"/>
</dbReference>
<protein>
    <submittedName>
        <fullName evidence="10">Uncharacterized protein</fullName>
    </submittedName>
</protein>
<evidence type="ECO:0000256" key="5">
    <source>
        <dbReference type="ARBA" id="ARBA00022702"/>
    </source>
</evidence>
<accession>A0ABS8S136</accession>
<organism evidence="10 11">
    <name type="scientific">Datura stramonium</name>
    <name type="common">Jimsonweed</name>
    <name type="synonym">Common thornapple</name>
    <dbReference type="NCBI Taxonomy" id="4076"/>
    <lineage>
        <taxon>Eukaryota</taxon>
        <taxon>Viridiplantae</taxon>
        <taxon>Streptophyta</taxon>
        <taxon>Embryophyta</taxon>
        <taxon>Tracheophyta</taxon>
        <taxon>Spermatophyta</taxon>
        <taxon>Magnoliopsida</taxon>
        <taxon>eudicotyledons</taxon>
        <taxon>Gunneridae</taxon>
        <taxon>Pentapetalae</taxon>
        <taxon>asterids</taxon>
        <taxon>lamiids</taxon>
        <taxon>Solanales</taxon>
        <taxon>Solanaceae</taxon>
        <taxon>Solanoideae</taxon>
        <taxon>Datureae</taxon>
        <taxon>Datura</taxon>
    </lineage>
</organism>
<evidence type="ECO:0000313" key="10">
    <source>
        <dbReference type="EMBL" id="MCD7452742.1"/>
    </source>
</evidence>
<dbReference type="EMBL" id="JACEIK010000221">
    <property type="protein sequence ID" value="MCD7452742.1"/>
    <property type="molecule type" value="Genomic_DNA"/>
</dbReference>
<feature type="region of interest" description="Disordered" evidence="8">
    <location>
        <begin position="86"/>
        <end position="123"/>
    </location>
</feature>
<feature type="transmembrane region" description="Helical" evidence="9">
    <location>
        <begin position="6"/>
        <end position="25"/>
    </location>
</feature>
<evidence type="ECO:0000256" key="8">
    <source>
        <dbReference type="SAM" id="MobiDB-lite"/>
    </source>
</evidence>
<dbReference type="InterPro" id="IPR033250">
    <property type="entry name" value="CEP"/>
</dbReference>
<proteinExistence type="inferred from homology"/>
<evidence type="ECO:0000256" key="9">
    <source>
        <dbReference type="SAM" id="Phobius"/>
    </source>
</evidence>
<keyword evidence="7" id="KW-0379">Hydroxylation</keyword>
<keyword evidence="9" id="KW-1133">Transmembrane helix</keyword>
<comment type="caution">
    <text evidence="10">The sequence shown here is derived from an EMBL/GenBank/DDBJ whole genome shotgun (WGS) entry which is preliminary data.</text>
</comment>
<gene>
    <name evidence="10" type="ORF">HAX54_017996</name>
</gene>
<keyword evidence="9" id="KW-0472">Membrane</keyword>
<keyword evidence="9" id="KW-0812">Transmembrane</keyword>
<dbReference type="Proteomes" id="UP000823775">
    <property type="component" value="Unassembled WGS sequence"/>
</dbReference>
<name>A0ABS8S136_DATST</name>
<evidence type="ECO:0000256" key="1">
    <source>
        <dbReference type="ARBA" id="ARBA00004271"/>
    </source>
</evidence>
<keyword evidence="4" id="KW-0964">Secreted</keyword>
<evidence type="ECO:0000313" key="11">
    <source>
        <dbReference type="Proteomes" id="UP000823775"/>
    </source>
</evidence>
<evidence type="ECO:0000256" key="4">
    <source>
        <dbReference type="ARBA" id="ARBA00022525"/>
    </source>
</evidence>
<evidence type="ECO:0000256" key="3">
    <source>
        <dbReference type="ARBA" id="ARBA00022523"/>
    </source>
</evidence>
<comment type="subcellular location">
    <subcellularLocation>
        <location evidence="1">Secreted</location>
        <location evidence="1">Extracellular space</location>
        <location evidence="1">Apoplast</location>
    </subcellularLocation>
</comment>
<dbReference type="PANTHER" id="PTHR33348">
    <property type="entry name" value="PRECURSOR OF CEP5"/>
    <property type="match status" value="1"/>
</dbReference>
<reference evidence="10 11" key="1">
    <citation type="journal article" date="2021" name="BMC Genomics">
        <title>Datura genome reveals duplications of psychoactive alkaloid biosynthetic genes and high mutation rate following tissue culture.</title>
        <authorList>
            <person name="Rajewski A."/>
            <person name="Carter-House D."/>
            <person name="Stajich J."/>
            <person name="Litt A."/>
        </authorList>
    </citation>
    <scope>NUCLEOTIDE SEQUENCE [LARGE SCALE GENOMIC DNA]</scope>
    <source>
        <strain evidence="10">AR-01</strain>
    </source>
</reference>